<dbReference type="EMBL" id="JBHSXS010000003">
    <property type="protein sequence ID" value="MFC6879853.1"/>
    <property type="molecule type" value="Genomic_DNA"/>
</dbReference>
<accession>A0ABW2CFB2</accession>
<keyword evidence="1" id="KW-0472">Membrane</keyword>
<dbReference type="RefSeq" id="WP_160821774.1">
    <property type="nucleotide sequence ID" value="NZ_JBHSXE010000001.1"/>
</dbReference>
<organism evidence="2 3">
    <name type="scientific">Actinomadura yumaensis</name>
    <dbReference type="NCBI Taxonomy" id="111807"/>
    <lineage>
        <taxon>Bacteria</taxon>
        <taxon>Bacillati</taxon>
        <taxon>Actinomycetota</taxon>
        <taxon>Actinomycetes</taxon>
        <taxon>Streptosporangiales</taxon>
        <taxon>Thermomonosporaceae</taxon>
        <taxon>Actinomadura</taxon>
    </lineage>
</organism>
<feature type="transmembrane region" description="Helical" evidence="1">
    <location>
        <begin position="6"/>
        <end position="29"/>
    </location>
</feature>
<sequence>MPSEPHGILWAFVPFLTLGYGTPFSFLYAAVRRNSWNLGATAAGYGVGTAAVVTMMQSGDALLGIFGGFMMLMLWIAGTVHAFAVRSSVFPRTVPRSRLNEHAIEVARFRQAMREDARTLARQDPALAFELRIGRPDLPRRYDDGGLIDVNHAPPAVLATLPGLTPELVERLVRRRDEQGGFVSAEELAVDTDLPPDLVPQIAEYSIFLP</sequence>
<evidence type="ECO:0000313" key="2">
    <source>
        <dbReference type="EMBL" id="MFC6879853.1"/>
    </source>
</evidence>
<proteinExistence type="predicted"/>
<dbReference type="Proteomes" id="UP001596380">
    <property type="component" value="Unassembled WGS sequence"/>
</dbReference>
<feature type="transmembrane region" description="Helical" evidence="1">
    <location>
        <begin position="62"/>
        <end position="85"/>
    </location>
</feature>
<name>A0ABW2CFB2_9ACTN</name>
<gene>
    <name evidence="2" type="ORF">ACFQKB_08745</name>
</gene>
<evidence type="ECO:0000313" key="3">
    <source>
        <dbReference type="Proteomes" id="UP001596380"/>
    </source>
</evidence>
<keyword evidence="1" id="KW-1133">Transmembrane helix</keyword>
<keyword evidence="3" id="KW-1185">Reference proteome</keyword>
<protein>
    <submittedName>
        <fullName evidence="2">ComEA family DNA-binding protein</fullName>
    </submittedName>
</protein>
<keyword evidence="2" id="KW-0238">DNA-binding</keyword>
<dbReference type="SUPFAM" id="SSF47781">
    <property type="entry name" value="RuvA domain 2-like"/>
    <property type="match status" value="1"/>
</dbReference>
<reference evidence="3" key="1">
    <citation type="journal article" date="2019" name="Int. J. Syst. Evol. Microbiol.">
        <title>The Global Catalogue of Microorganisms (GCM) 10K type strain sequencing project: providing services to taxonomists for standard genome sequencing and annotation.</title>
        <authorList>
            <consortium name="The Broad Institute Genomics Platform"/>
            <consortium name="The Broad Institute Genome Sequencing Center for Infectious Disease"/>
            <person name="Wu L."/>
            <person name="Ma J."/>
        </authorList>
    </citation>
    <scope>NUCLEOTIDE SEQUENCE [LARGE SCALE GENOMIC DNA]</scope>
    <source>
        <strain evidence="3">JCM 3369</strain>
    </source>
</reference>
<dbReference type="GO" id="GO:0003677">
    <property type="term" value="F:DNA binding"/>
    <property type="evidence" value="ECO:0007669"/>
    <property type="project" value="UniProtKB-KW"/>
</dbReference>
<keyword evidence="1" id="KW-0812">Transmembrane</keyword>
<dbReference type="Pfam" id="PF12836">
    <property type="entry name" value="HHH_3"/>
    <property type="match status" value="1"/>
</dbReference>
<evidence type="ECO:0000256" key="1">
    <source>
        <dbReference type="SAM" id="Phobius"/>
    </source>
</evidence>
<dbReference type="InterPro" id="IPR010994">
    <property type="entry name" value="RuvA_2-like"/>
</dbReference>
<comment type="caution">
    <text evidence="2">The sequence shown here is derived from an EMBL/GenBank/DDBJ whole genome shotgun (WGS) entry which is preliminary data.</text>
</comment>
<feature type="transmembrane region" description="Helical" evidence="1">
    <location>
        <begin position="36"/>
        <end position="56"/>
    </location>
</feature>